<evidence type="ECO:0000256" key="1">
    <source>
        <dbReference type="SAM" id="MobiDB-lite"/>
    </source>
</evidence>
<gene>
    <name evidence="2" type="ORF">Bca52824_042348</name>
</gene>
<protein>
    <submittedName>
        <fullName evidence="2">Uncharacterized protein</fullName>
    </submittedName>
</protein>
<dbReference type="AlphaFoldDB" id="A0A8X7UYP5"/>
<feature type="region of interest" description="Disordered" evidence="1">
    <location>
        <begin position="32"/>
        <end position="52"/>
    </location>
</feature>
<evidence type="ECO:0000313" key="3">
    <source>
        <dbReference type="Proteomes" id="UP000886595"/>
    </source>
</evidence>
<dbReference type="OrthoDB" id="1109527at2759"/>
<accession>A0A8X7UYP5</accession>
<proteinExistence type="predicted"/>
<sequence length="95" mass="10641">MASLVQMGSPLIYSKALAKTTQRPQPFTCTIVAKTTPGSESPSDPRRSANYRPSLWDHHHLLSVKNTYTKIVSKANTFPLSTDPTRFHRNTTAKR</sequence>
<name>A0A8X7UYP5_BRACI</name>
<keyword evidence="3" id="KW-1185">Reference proteome</keyword>
<dbReference type="Proteomes" id="UP000886595">
    <property type="component" value="Unassembled WGS sequence"/>
</dbReference>
<dbReference type="EMBL" id="JAAMPC010000009">
    <property type="protein sequence ID" value="KAG2295679.1"/>
    <property type="molecule type" value="Genomic_DNA"/>
</dbReference>
<organism evidence="2 3">
    <name type="scientific">Brassica carinata</name>
    <name type="common">Ethiopian mustard</name>
    <name type="synonym">Abyssinian cabbage</name>
    <dbReference type="NCBI Taxonomy" id="52824"/>
    <lineage>
        <taxon>Eukaryota</taxon>
        <taxon>Viridiplantae</taxon>
        <taxon>Streptophyta</taxon>
        <taxon>Embryophyta</taxon>
        <taxon>Tracheophyta</taxon>
        <taxon>Spermatophyta</taxon>
        <taxon>Magnoliopsida</taxon>
        <taxon>eudicotyledons</taxon>
        <taxon>Gunneridae</taxon>
        <taxon>Pentapetalae</taxon>
        <taxon>rosids</taxon>
        <taxon>malvids</taxon>
        <taxon>Brassicales</taxon>
        <taxon>Brassicaceae</taxon>
        <taxon>Brassiceae</taxon>
        <taxon>Brassica</taxon>
    </lineage>
</organism>
<comment type="caution">
    <text evidence="2">The sequence shown here is derived from an EMBL/GenBank/DDBJ whole genome shotgun (WGS) entry which is preliminary data.</text>
</comment>
<evidence type="ECO:0000313" key="2">
    <source>
        <dbReference type="EMBL" id="KAG2295679.1"/>
    </source>
</evidence>
<reference evidence="2 3" key="1">
    <citation type="submission" date="2020-02" db="EMBL/GenBank/DDBJ databases">
        <authorList>
            <person name="Ma Q."/>
            <person name="Huang Y."/>
            <person name="Song X."/>
            <person name="Pei D."/>
        </authorList>
    </citation>
    <scope>NUCLEOTIDE SEQUENCE [LARGE SCALE GENOMIC DNA]</scope>
    <source>
        <strain evidence="2">Sxm20200214</strain>
        <tissue evidence="2">Leaf</tissue>
    </source>
</reference>